<reference evidence="1" key="1">
    <citation type="submission" date="2021-01" db="UniProtKB">
        <authorList>
            <consortium name="EnsemblPlants"/>
        </authorList>
    </citation>
    <scope>IDENTIFICATION</scope>
</reference>
<evidence type="ECO:0000313" key="1">
    <source>
        <dbReference type="EnsemblPlants" id="Kaladp0061s0146.1.v1.1"/>
    </source>
</evidence>
<dbReference type="Proteomes" id="UP000594263">
    <property type="component" value="Unplaced"/>
</dbReference>
<dbReference type="AlphaFoldDB" id="A0A7N1A034"/>
<protein>
    <submittedName>
        <fullName evidence="1">Uncharacterized protein</fullName>
    </submittedName>
</protein>
<keyword evidence="2" id="KW-1185">Reference proteome</keyword>
<sequence length="97" mass="11075">MAHCEKSDWRFLFIVRQLPTLFMTFFTSSSLKSAYVDFKASSQAPCVIANDARDTTSTMRLRTKSYVLKIIYLRDSVAGVASTAFQHCLREILGWNI</sequence>
<dbReference type="Gramene" id="Kaladp0061s0146.1.v1.1">
    <property type="protein sequence ID" value="Kaladp0061s0146.1.v1.1"/>
    <property type="gene ID" value="Kaladp0061s0146.v1.1"/>
</dbReference>
<proteinExistence type="predicted"/>
<name>A0A7N1A034_KALFE</name>
<accession>A0A7N1A034</accession>
<dbReference type="EnsemblPlants" id="Kaladp0061s0146.1.v1.1">
    <property type="protein sequence ID" value="Kaladp0061s0146.1.v1.1"/>
    <property type="gene ID" value="Kaladp0061s0146.v1.1"/>
</dbReference>
<evidence type="ECO:0000313" key="2">
    <source>
        <dbReference type="Proteomes" id="UP000594263"/>
    </source>
</evidence>
<organism evidence="1 2">
    <name type="scientific">Kalanchoe fedtschenkoi</name>
    <name type="common">Lavender scallops</name>
    <name type="synonym">South American air plant</name>
    <dbReference type="NCBI Taxonomy" id="63787"/>
    <lineage>
        <taxon>Eukaryota</taxon>
        <taxon>Viridiplantae</taxon>
        <taxon>Streptophyta</taxon>
        <taxon>Embryophyta</taxon>
        <taxon>Tracheophyta</taxon>
        <taxon>Spermatophyta</taxon>
        <taxon>Magnoliopsida</taxon>
        <taxon>eudicotyledons</taxon>
        <taxon>Gunneridae</taxon>
        <taxon>Pentapetalae</taxon>
        <taxon>Saxifragales</taxon>
        <taxon>Crassulaceae</taxon>
        <taxon>Kalanchoe</taxon>
    </lineage>
</organism>